<dbReference type="VEuPathDB" id="TrichDB:TVAG_243980"/>
<feature type="repeat" description="TPR" evidence="3">
    <location>
        <begin position="304"/>
        <end position="337"/>
    </location>
</feature>
<comment type="subcellular location">
    <subcellularLocation>
        <location evidence="1">Nucleus</location>
    </subcellularLocation>
</comment>
<organism evidence="4 5">
    <name type="scientific">Trichomonas vaginalis (strain ATCC PRA-98 / G3)</name>
    <dbReference type="NCBI Taxonomy" id="412133"/>
    <lineage>
        <taxon>Eukaryota</taxon>
        <taxon>Metamonada</taxon>
        <taxon>Parabasalia</taxon>
        <taxon>Trichomonadida</taxon>
        <taxon>Trichomonadidae</taxon>
        <taxon>Trichomonas</taxon>
    </lineage>
</organism>
<reference evidence="4" key="2">
    <citation type="journal article" date="2007" name="Science">
        <title>Draft genome sequence of the sexually transmitted pathogen Trichomonas vaginalis.</title>
        <authorList>
            <person name="Carlton J.M."/>
            <person name="Hirt R.P."/>
            <person name="Silva J.C."/>
            <person name="Delcher A.L."/>
            <person name="Schatz M."/>
            <person name="Zhao Q."/>
            <person name="Wortman J.R."/>
            <person name="Bidwell S.L."/>
            <person name="Alsmark U.C.M."/>
            <person name="Besteiro S."/>
            <person name="Sicheritz-Ponten T."/>
            <person name="Noel C.J."/>
            <person name="Dacks J.B."/>
            <person name="Foster P.G."/>
            <person name="Simillion C."/>
            <person name="Van de Peer Y."/>
            <person name="Miranda-Saavedra D."/>
            <person name="Barton G.J."/>
            <person name="Westrop G.D."/>
            <person name="Mueller S."/>
            <person name="Dessi D."/>
            <person name="Fiori P.L."/>
            <person name="Ren Q."/>
            <person name="Paulsen I."/>
            <person name="Zhang H."/>
            <person name="Bastida-Corcuera F.D."/>
            <person name="Simoes-Barbosa A."/>
            <person name="Brown M.T."/>
            <person name="Hayes R.D."/>
            <person name="Mukherjee M."/>
            <person name="Okumura C.Y."/>
            <person name="Schneider R."/>
            <person name="Smith A.J."/>
            <person name="Vanacova S."/>
            <person name="Villalvazo M."/>
            <person name="Haas B.J."/>
            <person name="Pertea M."/>
            <person name="Feldblyum T.V."/>
            <person name="Utterback T.R."/>
            <person name="Shu C.L."/>
            <person name="Osoegawa K."/>
            <person name="de Jong P.J."/>
            <person name="Hrdy I."/>
            <person name="Horvathova L."/>
            <person name="Zubacova Z."/>
            <person name="Dolezal P."/>
            <person name="Malik S.B."/>
            <person name="Logsdon J.M. Jr."/>
            <person name="Henze K."/>
            <person name="Gupta A."/>
            <person name="Wang C.C."/>
            <person name="Dunne R.L."/>
            <person name="Upcroft J.A."/>
            <person name="Upcroft P."/>
            <person name="White O."/>
            <person name="Salzberg S.L."/>
            <person name="Tang P."/>
            <person name="Chiu C.-H."/>
            <person name="Lee Y.-S."/>
            <person name="Embley T.M."/>
            <person name="Coombs G.H."/>
            <person name="Mottram J.C."/>
            <person name="Tachezy J."/>
            <person name="Fraser-Liggett C.M."/>
            <person name="Johnson P.J."/>
        </authorList>
    </citation>
    <scope>NUCLEOTIDE SEQUENCE [LARGE SCALE GENOMIC DNA]</scope>
    <source>
        <strain evidence="4">G3</strain>
    </source>
</reference>
<dbReference type="eggNOG" id="KOG1124">
    <property type="taxonomic scope" value="Eukaryota"/>
</dbReference>
<dbReference type="EMBL" id="DS114285">
    <property type="protein sequence ID" value="EAX88639.1"/>
    <property type="molecule type" value="Genomic_DNA"/>
</dbReference>
<evidence type="ECO:0000313" key="4">
    <source>
        <dbReference type="EMBL" id="EAX88639.1"/>
    </source>
</evidence>
<name>A2G2I1_TRIV3</name>
<dbReference type="GO" id="GO:0000978">
    <property type="term" value="F:RNA polymerase II cis-regulatory region sequence-specific DNA binding"/>
    <property type="evidence" value="ECO:0000318"/>
    <property type="project" value="GO_Central"/>
</dbReference>
<accession>A2G2I1</accession>
<dbReference type="OMA" id="PKFVDAW"/>
<evidence type="ECO:0000256" key="2">
    <source>
        <dbReference type="ARBA" id="ARBA00023242"/>
    </source>
</evidence>
<dbReference type="InParanoid" id="A2G2I1"/>
<dbReference type="GO" id="GO:0010468">
    <property type="term" value="P:regulation of gene expression"/>
    <property type="evidence" value="ECO:0000318"/>
    <property type="project" value="GO_Central"/>
</dbReference>
<gene>
    <name evidence="4" type="ORF">TVAG_243980</name>
</gene>
<dbReference type="GO" id="GO:0031490">
    <property type="term" value="F:chromatin DNA binding"/>
    <property type="evidence" value="ECO:0000318"/>
    <property type="project" value="GO_Central"/>
</dbReference>
<evidence type="ECO:0000313" key="5">
    <source>
        <dbReference type="Proteomes" id="UP000001542"/>
    </source>
</evidence>
<dbReference type="OrthoDB" id="418911at2759"/>
<reference evidence="4" key="1">
    <citation type="submission" date="2006-10" db="EMBL/GenBank/DDBJ databases">
        <authorList>
            <person name="Amadeo P."/>
            <person name="Zhao Q."/>
            <person name="Wortman J."/>
            <person name="Fraser-Liggett C."/>
            <person name="Carlton J."/>
        </authorList>
    </citation>
    <scope>NUCLEOTIDE SEQUENCE</scope>
    <source>
        <strain evidence="4">G3</strain>
    </source>
</reference>
<dbReference type="InterPro" id="IPR051630">
    <property type="entry name" value="Corepressor-Demethylase"/>
</dbReference>
<dbReference type="InterPro" id="IPR019734">
    <property type="entry name" value="TPR_rpt"/>
</dbReference>
<feature type="repeat" description="TPR" evidence="3">
    <location>
        <begin position="125"/>
        <end position="158"/>
    </location>
</feature>
<dbReference type="PROSITE" id="PS50005">
    <property type="entry name" value="TPR"/>
    <property type="match status" value="2"/>
</dbReference>
<dbReference type="STRING" id="5722.A2G2I1"/>
<evidence type="ECO:0000256" key="1">
    <source>
        <dbReference type="ARBA" id="ARBA00004123"/>
    </source>
</evidence>
<dbReference type="VEuPathDB" id="TrichDB:TVAGG3_0875070"/>
<dbReference type="AlphaFoldDB" id="A2G2I1"/>
<keyword evidence="5" id="KW-1185">Reference proteome</keyword>
<evidence type="ECO:0000256" key="3">
    <source>
        <dbReference type="PROSITE-ProRule" id="PRU00339"/>
    </source>
</evidence>
<dbReference type="Proteomes" id="UP000001542">
    <property type="component" value="Unassembled WGS sequence"/>
</dbReference>
<dbReference type="InterPro" id="IPR011990">
    <property type="entry name" value="TPR-like_helical_dom_sf"/>
</dbReference>
<protein>
    <submittedName>
        <fullName evidence="4">TPR Domain containing protein</fullName>
    </submittedName>
</protein>
<dbReference type="GO" id="GO:0005634">
    <property type="term" value="C:nucleus"/>
    <property type="evidence" value="ECO:0007669"/>
    <property type="project" value="UniProtKB-SubCell"/>
</dbReference>
<dbReference type="PANTHER" id="PTHR14017">
    <property type="entry name" value="LYSINE-SPECIFIC DEMETHYLASE"/>
    <property type="match status" value="1"/>
</dbReference>
<keyword evidence="2" id="KW-0539">Nucleus</keyword>
<dbReference type="SUPFAM" id="SSF48452">
    <property type="entry name" value="TPR-like"/>
    <property type="match status" value="2"/>
</dbReference>
<dbReference type="SMART" id="SM00028">
    <property type="entry name" value="TPR"/>
    <property type="match status" value="5"/>
</dbReference>
<sequence length="453" mass="52073">MSVNPLQQVTPSIERANQEFESAWSSVLELSKFIGAEQDITIASHRLLSYNPQNKTVSSTNKNLSNAVNIICNFVTRKIEYVHNNPDDYNSWSTLAKCYLMLNDFPNAYTCVAHVIKLNENFQDATFWFVAGIVYQHFNYNQEALRFYRMSLQLEPHAPHIGDLNFRLAILYRSLNKPDDALPLFKSALTNLPPNLIEDDIKFQIAFTYQIQKQTDRANQTYNDLLRVHPRSLELNQQYAWFLSLSSDLRSLELAERIAKEAQDQYPNDPVLKFALACISLRQQFTTAAYNRYRECLNTWSDSPLFWCGLGILYLKNDQFQDAIVAFQRALFLRSDITEAWLNFGLIFQRQNRNDEALKIYQTALNNCNMAQQIQDRINAIKSPRPPGSMSPQYEICEISGDKFVTQVAEKVSLEYCADLPYLSVKAMGVPHEDEAAFELALSALYSPHASIF</sequence>
<dbReference type="Pfam" id="PF13174">
    <property type="entry name" value="TPR_6"/>
    <property type="match status" value="1"/>
</dbReference>
<dbReference type="KEGG" id="tva:4746300"/>
<proteinExistence type="predicted"/>
<dbReference type="SMR" id="A2G2I1"/>
<dbReference type="RefSeq" id="XP_001301569.1">
    <property type="nucleotide sequence ID" value="XM_001301568.1"/>
</dbReference>
<keyword evidence="3" id="KW-0802">TPR repeat</keyword>
<dbReference type="PANTHER" id="PTHR14017:SF1">
    <property type="entry name" value="LD02225P"/>
    <property type="match status" value="1"/>
</dbReference>
<dbReference type="Gene3D" id="1.25.40.10">
    <property type="entry name" value="Tetratricopeptide repeat domain"/>
    <property type="match status" value="2"/>
</dbReference>
<dbReference type="Pfam" id="PF13432">
    <property type="entry name" value="TPR_16"/>
    <property type="match status" value="1"/>
</dbReference>